<organism evidence="2 3">
    <name type="scientific">Ricinus communis</name>
    <name type="common">Castor bean</name>
    <dbReference type="NCBI Taxonomy" id="3988"/>
    <lineage>
        <taxon>Eukaryota</taxon>
        <taxon>Viridiplantae</taxon>
        <taxon>Streptophyta</taxon>
        <taxon>Embryophyta</taxon>
        <taxon>Tracheophyta</taxon>
        <taxon>Spermatophyta</taxon>
        <taxon>Magnoliopsida</taxon>
        <taxon>eudicotyledons</taxon>
        <taxon>Gunneridae</taxon>
        <taxon>Pentapetalae</taxon>
        <taxon>rosids</taxon>
        <taxon>fabids</taxon>
        <taxon>Malpighiales</taxon>
        <taxon>Euphorbiaceae</taxon>
        <taxon>Acalyphoideae</taxon>
        <taxon>Acalypheae</taxon>
        <taxon>Ricinus</taxon>
    </lineage>
</organism>
<feature type="compositionally biased region" description="Basic and acidic residues" evidence="1">
    <location>
        <begin position="85"/>
        <end position="98"/>
    </location>
</feature>
<accession>B9RQN6</accession>
<feature type="compositionally biased region" description="Basic and acidic residues" evidence="1">
    <location>
        <begin position="108"/>
        <end position="136"/>
    </location>
</feature>
<dbReference type="InParanoid" id="B9RQN6"/>
<dbReference type="STRING" id="3988.B9RQN6"/>
<dbReference type="EMBL" id="EQ973801">
    <property type="protein sequence ID" value="EEF46475.1"/>
    <property type="molecule type" value="Genomic_DNA"/>
</dbReference>
<reference evidence="3" key="1">
    <citation type="journal article" date="2010" name="Nat. Biotechnol.">
        <title>Draft genome sequence of the oilseed species Ricinus communis.</title>
        <authorList>
            <person name="Chan A.P."/>
            <person name="Crabtree J."/>
            <person name="Zhao Q."/>
            <person name="Lorenzi H."/>
            <person name="Orvis J."/>
            <person name="Puiu D."/>
            <person name="Melake-Berhan A."/>
            <person name="Jones K.M."/>
            <person name="Redman J."/>
            <person name="Chen G."/>
            <person name="Cahoon E.B."/>
            <person name="Gedil M."/>
            <person name="Stanke M."/>
            <person name="Haas B.J."/>
            <person name="Wortman J.R."/>
            <person name="Fraser-Liggett C.M."/>
            <person name="Ravel J."/>
            <person name="Rabinowicz P.D."/>
        </authorList>
    </citation>
    <scope>NUCLEOTIDE SEQUENCE [LARGE SCALE GENOMIC DNA]</scope>
    <source>
        <strain evidence="3">cv. Hale</strain>
    </source>
</reference>
<dbReference type="OrthoDB" id="1928787at2759"/>
<dbReference type="KEGG" id="rcu:8274507"/>
<feature type="region of interest" description="Disordered" evidence="1">
    <location>
        <begin position="77"/>
        <end position="136"/>
    </location>
</feature>
<keyword evidence="3" id="KW-1185">Reference proteome</keyword>
<dbReference type="Proteomes" id="UP000008311">
    <property type="component" value="Unassembled WGS sequence"/>
</dbReference>
<evidence type="ECO:0000256" key="1">
    <source>
        <dbReference type="SAM" id="MobiDB-lite"/>
    </source>
</evidence>
<evidence type="ECO:0008006" key="4">
    <source>
        <dbReference type="Google" id="ProtNLM"/>
    </source>
</evidence>
<dbReference type="PANTHER" id="PTHR35461">
    <property type="entry name" value="BNAANNG14610D PROTEIN"/>
    <property type="match status" value="1"/>
</dbReference>
<dbReference type="OMA" id="FLDMYSD"/>
<evidence type="ECO:0000313" key="2">
    <source>
        <dbReference type="EMBL" id="EEF46475.1"/>
    </source>
</evidence>
<name>B9RQN6_RICCO</name>
<dbReference type="PANTHER" id="PTHR35461:SF1">
    <property type="entry name" value="LOW PROTEIN: ATP-DEPENDENT RNA HELICASE-LIKE PROTEIN"/>
    <property type="match status" value="1"/>
</dbReference>
<proteinExistence type="predicted"/>
<protein>
    <recommendedName>
        <fullName evidence="4">OVATE domain-containing protein</fullName>
    </recommendedName>
</protein>
<dbReference type="AlphaFoldDB" id="B9RQN6"/>
<dbReference type="eggNOG" id="ENOG502RZ1Y">
    <property type="taxonomic scope" value="Eukaryota"/>
</dbReference>
<evidence type="ECO:0000313" key="3">
    <source>
        <dbReference type="Proteomes" id="UP000008311"/>
    </source>
</evidence>
<gene>
    <name evidence="2" type="ORF">RCOM_1494490</name>
</gene>
<sequence length="217" mass="25443">MQLKDSIEKTKVFFHNTLQHLKSLFFEGYQKLPKPDSFNPFSCANCSIKNHQRDEYYTNFCNEWECDLEKAMKRKESSSITVSKEAAREEVQEKEDCKANSTKLPESPLKKKEEVTKEERSKKSSHSRKVEEELSKKEKEGAYALAKKMKELEMMDVSDVEHVLDVEEALHYYNRLRSPVYVDIVDQFFTDMYREFSVPQASASINSSKRRLGSKRL</sequence>